<protein>
    <submittedName>
        <fullName evidence="2">TnsA endonuclease N-terminal domain-containing protein</fullName>
    </submittedName>
</protein>
<keyword evidence="2" id="KW-0255">Endonuclease</keyword>
<dbReference type="InterPro" id="IPR014833">
    <property type="entry name" value="TnsA_N"/>
</dbReference>
<gene>
    <name evidence="2" type="ORF">GCM10023116_38460</name>
</gene>
<keyword evidence="2" id="KW-0540">Nuclease</keyword>
<sequence length="211" mass="24334">MKRRKIGKSRSKRIYGFNSTKSEQHFRVESSLEFDACYHLEFHANISLFQAQPLGYEYKSFGKTAKYTPDFKAIDSHSGQESRLEVKSDKEAESRKFQEIFEHKKAAAEELNTPLDLLTESEIRKEPLLGNLKILYKYRTKSPMDHRHFDIIDLIGAQGPIQIKVLPQMIGLEKKHCYPLIYDLLARGVLIPTSPLEETALNSLSFVRVQS</sequence>
<feature type="domain" description="TnsA endonuclease N-terminal" evidence="1">
    <location>
        <begin position="45"/>
        <end position="120"/>
    </location>
</feature>
<keyword evidence="3" id="KW-1185">Reference proteome</keyword>
<evidence type="ECO:0000259" key="1">
    <source>
        <dbReference type="Pfam" id="PF08722"/>
    </source>
</evidence>
<dbReference type="GO" id="GO:0004519">
    <property type="term" value="F:endonuclease activity"/>
    <property type="evidence" value="ECO:0007669"/>
    <property type="project" value="UniProtKB-KW"/>
</dbReference>
<accession>A0ABP8V6W4</accession>
<dbReference type="EMBL" id="BAABFL010000456">
    <property type="protein sequence ID" value="GAA4651562.1"/>
    <property type="molecule type" value="Genomic_DNA"/>
</dbReference>
<dbReference type="RefSeq" id="WP_345197962.1">
    <property type="nucleotide sequence ID" value="NZ_BAABFL010000456.1"/>
</dbReference>
<name>A0ABP8V6W4_9GAMM</name>
<reference evidence="3" key="1">
    <citation type="journal article" date="2019" name="Int. J. Syst. Evol. Microbiol.">
        <title>The Global Catalogue of Microorganisms (GCM) 10K type strain sequencing project: providing services to taxonomists for standard genome sequencing and annotation.</title>
        <authorList>
            <consortium name="The Broad Institute Genomics Platform"/>
            <consortium name="The Broad Institute Genome Sequencing Center for Infectious Disease"/>
            <person name="Wu L."/>
            <person name="Ma J."/>
        </authorList>
    </citation>
    <scope>NUCLEOTIDE SEQUENCE [LARGE SCALE GENOMIC DNA]</scope>
    <source>
        <strain evidence="3">JCM 17805</strain>
    </source>
</reference>
<comment type="caution">
    <text evidence="2">The sequence shown here is derived from an EMBL/GenBank/DDBJ whole genome shotgun (WGS) entry which is preliminary data.</text>
</comment>
<evidence type="ECO:0000313" key="3">
    <source>
        <dbReference type="Proteomes" id="UP001500604"/>
    </source>
</evidence>
<dbReference type="Pfam" id="PF08722">
    <property type="entry name" value="Tn7_TnsA-like_N"/>
    <property type="match status" value="1"/>
</dbReference>
<evidence type="ECO:0000313" key="2">
    <source>
        <dbReference type="EMBL" id="GAA4651562.1"/>
    </source>
</evidence>
<keyword evidence="2" id="KW-0378">Hydrolase</keyword>
<dbReference type="Proteomes" id="UP001500604">
    <property type="component" value="Unassembled WGS sequence"/>
</dbReference>
<proteinExistence type="predicted"/>
<organism evidence="2 3">
    <name type="scientific">Kistimonas scapharcae</name>
    <dbReference type="NCBI Taxonomy" id="1036133"/>
    <lineage>
        <taxon>Bacteria</taxon>
        <taxon>Pseudomonadati</taxon>
        <taxon>Pseudomonadota</taxon>
        <taxon>Gammaproteobacteria</taxon>
        <taxon>Oceanospirillales</taxon>
        <taxon>Endozoicomonadaceae</taxon>
        <taxon>Kistimonas</taxon>
    </lineage>
</organism>